<evidence type="ECO:0000313" key="2">
    <source>
        <dbReference type="EMBL" id="CAG7638300.1"/>
    </source>
</evidence>
<accession>A0A8J2NQ88</accession>
<feature type="transmembrane region" description="Helical" evidence="1">
    <location>
        <begin position="7"/>
        <end position="29"/>
    </location>
</feature>
<evidence type="ECO:0000313" key="3">
    <source>
        <dbReference type="Proteomes" id="UP000708208"/>
    </source>
</evidence>
<protein>
    <submittedName>
        <fullName evidence="2">Uncharacterized protein</fullName>
    </submittedName>
</protein>
<reference evidence="2" key="1">
    <citation type="submission" date="2021-06" db="EMBL/GenBank/DDBJ databases">
        <authorList>
            <person name="Hodson N. C."/>
            <person name="Mongue J. A."/>
            <person name="Jaron S. K."/>
        </authorList>
    </citation>
    <scope>NUCLEOTIDE SEQUENCE</scope>
</reference>
<organism evidence="2 3">
    <name type="scientific">Allacma fusca</name>
    <dbReference type="NCBI Taxonomy" id="39272"/>
    <lineage>
        <taxon>Eukaryota</taxon>
        <taxon>Metazoa</taxon>
        <taxon>Ecdysozoa</taxon>
        <taxon>Arthropoda</taxon>
        <taxon>Hexapoda</taxon>
        <taxon>Collembola</taxon>
        <taxon>Symphypleona</taxon>
        <taxon>Sminthuridae</taxon>
        <taxon>Allacma</taxon>
    </lineage>
</organism>
<feature type="non-terminal residue" evidence="2">
    <location>
        <position position="151"/>
    </location>
</feature>
<name>A0A8J2NQ88_9HEXA</name>
<comment type="caution">
    <text evidence="2">The sequence shown here is derived from an EMBL/GenBank/DDBJ whole genome shotgun (WGS) entry which is preliminary data.</text>
</comment>
<keyword evidence="1" id="KW-1133">Transmembrane helix</keyword>
<dbReference type="EMBL" id="CAJVCH010001366">
    <property type="protein sequence ID" value="CAG7638300.1"/>
    <property type="molecule type" value="Genomic_DNA"/>
</dbReference>
<dbReference type="Proteomes" id="UP000708208">
    <property type="component" value="Unassembled WGS sequence"/>
</dbReference>
<evidence type="ECO:0000256" key="1">
    <source>
        <dbReference type="SAM" id="Phobius"/>
    </source>
</evidence>
<proteinExistence type="predicted"/>
<dbReference type="OrthoDB" id="8182981at2759"/>
<keyword evidence="1" id="KW-0472">Membrane</keyword>
<sequence>MRYLSELFLFYAIIIGTCFNSNLMSFLTLPEFEHAPETPEELWKMLEYEIRLTNIPGAACDQFFSHTKNSMYIDIKKRMKVVPLSAMTQSMMETALGPKSVQINYDLLGQIDLAENMTLHKAFRPMKMSRTPIFDLPISFVLRKYSKLTET</sequence>
<keyword evidence="1" id="KW-0812">Transmembrane</keyword>
<keyword evidence="3" id="KW-1185">Reference proteome</keyword>
<gene>
    <name evidence="2" type="ORF">AFUS01_LOCUS322</name>
</gene>
<dbReference type="AlphaFoldDB" id="A0A8J2NQ88"/>